<sequence>MAAGERDLRALACQAQLLQPDEPMPEGLLEFALLIVHACAQIGDGYWRDDASAGQHIRAVYYP</sequence>
<reference evidence="2" key="1">
    <citation type="submission" date="2016-10" db="EMBL/GenBank/DDBJ databases">
        <authorList>
            <person name="Varghese N."/>
            <person name="Submissions S."/>
        </authorList>
    </citation>
    <scope>NUCLEOTIDE SEQUENCE [LARGE SCALE GENOMIC DNA]</scope>
    <source>
        <strain evidence="2">DSM 27981</strain>
    </source>
</reference>
<accession>A0A1I2FKH6</accession>
<protein>
    <submittedName>
        <fullName evidence="1">Uncharacterized protein</fullName>
    </submittedName>
</protein>
<organism evidence="1 2">
    <name type="scientific">Paracidovorax wautersii</name>
    <dbReference type="NCBI Taxonomy" id="1177982"/>
    <lineage>
        <taxon>Bacteria</taxon>
        <taxon>Pseudomonadati</taxon>
        <taxon>Pseudomonadota</taxon>
        <taxon>Betaproteobacteria</taxon>
        <taxon>Burkholderiales</taxon>
        <taxon>Comamonadaceae</taxon>
        <taxon>Paracidovorax</taxon>
    </lineage>
</organism>
<evidence type="ECO:0000313" key="2">
    <source>
        <dbReference type="Proteomes" id="UP000199119"/>
    </source>
</evidence>
<dbReference type="Proteomes" id="UP000199119">
    <property type="component" value="Unassembled WGS sequence"/>
</dbReference>
<dbReference type="EMBL" id="FONX01000011">
    <property type="protein sequence ID" value="SFF05227.1"/>
    <property type="molecule type" value="Genomic_DNA"/>
</dbReference>
<proteinExistence type="predicted"/>
<name>A0A1I2FKH6_9BURK</name>
<dbReference type="STRING" id="1177982.SAMN04489711_11111"/>
<dbReference type="AlphaFoldDB" id="A0A1I2FKH6"/>
<keyword evidence="2" id="KW-1185">Reference proteome</keyword>
<gene>
    <name evidence="1" type="ORF">SAMN04489711_11111</name>
</gene>
<evidence type="ECO:0000313" key="1">
    <source>
        <dbReference type="EMBL" id="SFF05227.1"/>
    </source>
</evidence>